<feature type="domain" description="NAD-dependent epimerase/dehydratase" evidence="2">
    <location>
        <begin position="9"/>
        <end position="246"/>
    </location>
</feature>
<dbReference type="SUPFAM" id="SSF51735">
    <property type="entry name" value="NAD(P)-binding Rossmann-fold domains"/>
    <property type="match status" value="1"/>
</dbReference>
<reference evidence="3 4" key="1">
    <citation type="submission" date="2020-03" db="EMBL/GenBank/DDBJ databases">
        <title>Metabolic flexibility allows generalist bacteria to become dominant in a frequently disturbed ecosystem.</title>
        <authorList>
            <person name="Chen Y.-J."/>
            <person name="Leung P.M."/>
            <person name="Bay S.K."/>
            <person name="Hugenholtz P."/>
            <person name="Kessler A.J."/>
            <person name="Shelley G."/>
            <person name="Waite D.W."/>
            <person name="Cook P.L."/>
            <person name="Greening C."/>
        </authorList>
    </citation>
    <scope>NUCLEOTIDE SEQUENCE [LARGE SCALE GENOMIC DNA]</scope>
    <source>
        <strain evidence="3">SS_bin_28</strain>
    </source>
</reference>
<accession>A0A7Y2E5M0</accession>
<comment type="similarity">
    <text evidence="1">Belongs to the NAD(P)-dependent epimerase/dehydratase family.</text>
</comment>
<evidence type="ECO:0000313" key="3">
    <source>
        <dbReference type="EMBL" id="NNF05626.1"/>
    </source>
</evidence>
<dbReference type="PRINTS" id="PR01713">
    <property type="entry name" value="NUCEPIMERASE"/>
</dbReference>
<dbReference type="InterPro" id="IPR001509">
    <property type="entry name" value="Epimerase_deHydtase"/>
</dbReference>
<protein>
    <submittedName>
        <fullName evidence="3">NAD-dependent epimerase/dehydratase family protein</fullName>
    </submittedName>
</protein>
<dbReference type="EMBL" id="JABDJR010000092">
    <property type="protein sequence ID" value="NNF05626.1"/>
    <property type="molecule type" value="Genomic_DNA"/>
</dbReference>
<gene>
    <name evidence="3" type="ORF">HKN21_02585</name>
</gene>
<dbReference type="Gene3D" id="3.90.25.10">
    <property type="entry name" value="UDP-galactose 4-epimerase, domain 1"/>
    <property type="match status" value="1"/>
</dbReference>
<dbReference type="InterPro" id="IPR036291">
    <property type="entry name" value="NAD(P)-bd_dom_sf"/>
</dbReference>
<proteinExistence type="inferred from homology"/>
<evidence type="ECO:0000259" key="2">
    <source>
        <dbReference type="Pfam" id="PF01370"/>
    </source>
</evidence>
<evidence type="ECO:0000256" key="1">
    <source>
        <dbReference type="ARBA" id="ARBA00007637"/>
    </source>
</evidence>
<sequence>MTSNQKLAVVTGAAGFIGSHLCEGLLKEGYKVRAIDCFTPYYGRDYKDSNLAPLVGQERFEFHESDLRTADLFPLLHGADVLYHLAAQPGVRASWGEDFVVYAGHNITATHRLLEAARGSELRRVVYASSSSVYGEAVSAQTKETDLPRPISPYGVSKLAGENLMSVYASQFGLETVSLRYFTVCGPRQRPDMAFTKMLKAAFEGEAFPVYGSGEQERDFTFVGDVVAANVAAAERGESGAVYNIGGGNPVTLNQTIQFVEKHTGEKVRVKNLEAAEGDPKRTAADISLARDVLGYAPKVSVQDAIGEQVAWFKGKQGPLSRSKGPVL</sequence>
<comment type="caution">
    <text evidence="3">The sequence shown here is derived from an EMBL/GenBank/DDBJ whole genome shotgun (WGS) entry which is preliminary data.</text>
</comment>
<dbReference type="Pfam" id="PF01370">
    <property type="entry name" value="Epimerase"/>
    <property type="match status" value="1"/>
</dbReference>
<dbReference type="Proteomes" id="UP000547674">
    <property type="component" value="Unassembled WGS sequence"/>
</dbReference>
<organism evidence="3 4">
    <name type="scientific">Eiseniibacteriota bacterium</name>
    <dbReference type="NCBI Taxonomy" id="2212470"/>
    <lineage>
        <taxon>Bacteria</taxon>
        <taxon>Candidatus Eiseniibacteriota</taxon>
    </lineage>
</organism>
<dbReference type="Gene3D" id="3.40.50.720">
    <property type="entry name" value="NAD(P)-binding Rossmann-like Domain"/>
    <property type="match status" value="1"/>
</dbReference>
<dbReference type="PANTHER" id="PTHR43000">
    <property type="entry name" value="DTDP-D-GLUCOSE 4,6-DEHYDRATASE-RELATED"/>
    <property type="match status" value="1"/>
</dbReference>
<evidence type="ECO:0000313" key="4">
    <source>
        <dbReference type="Proteomes" id="UP000547674"/>
    </source>
</evidence>
<name>A0A7Y2E5M0_UNCEI</name>
<dbReference type="AlphaFoldDB" id="A0A7Y2E5M0"/>